<feature type="compositionally biased region" description="Basic and acidic residues" evidence="1">
    <location>
        <begin position="223"/>
        <end position="237"/>
    </location>
</feature>
<comment type="caution">
    <text evidence="3">The sequence shown here is derived from an EMBL/GenBank/DDBJ whole genome shotgun (WGS) entry which is preliminary data.</text>
</comment>
<dbReference type="Proteomes" id="UP000637002">
    <property type="component" value="Unassembled WGS sequence"/>
</dbReference>
<dbReference type="RefSeq" id="WP_188607883.1">
    <property type="nucleotide sequence ID" value="NZ_BMGG01000001.1"/>
</dbReference>
<feature type="region of interest" description="Disordered" evidence="1">
    <location>
        <begin position="206"/>
        <end position="237"/>
    </location>
</feature>
<dbReference type="GO" id="GO:0003677">
    <property type="term" value="F:DNA binding"/>
    <property type="evidence" value="ECO:0007669"/>
    <property type="project" value="UniProtKB-KW"/>
</dbReference>
<dbReference type="NCBIfam" id="NF006622">
    <property type="entry name" value="PRK09190.1"/>
    <property type="match status" value="1"/>
</dbReference>
<dbReference type="PANTHER" id="PTHR34215">
    <property type="entry name" value="BLL0784 PROTEIN"/>
    <property type="match status" value="1"/>
</dbReference>
<dbReference type="InterPro" id="IPR035931">
    <property type="entry name" value="YlxR-like_sf"/>
</dbReference>
<keyword evidence="3" id="KW-0238">DNA-binding</keyword>
<dbReference type="InterPro" id="IPR007393">
    <property type="entry name" value="YlxR_dom"/>
</dbReference>
<dbReference type="CDD" id="cd00279">
    <property type="entry name" value="YlxR"/>
    <property type="match status" value="1"/>
</dbReference>
<dbReference type="AlphaFoldDB" id="A0A916X904"/>
<proteinExistence type="predicted"/>
<dbReference type="Gene3D" id="3.30.1230.10">
    <property type="entry name" value="YlxR-like"/>
    <property type="match status" value="1"/>
</dbReference>
<feature type="domain" description="YlxR" evidence="2">
    <location>
        <begin position="15"/>
        <end position="89"/>
    </location>
</feature>
<keyword evidence="4" id="KW-1185">Reference proteome</keyword>
<dbReference type="SUPFAM" id="SSF64376">
    <property type="entry name" value="YlxR-like"/>
    <property type="match status" value="1"/>
</dbReference>
<organism evidence="3 4">
    <name type="scientific">Chelatococcus reniformis</name>
    <dbReference type="NCBI Taxonomy" id="1494448"/>
    <lineage>
        <taxon>Bacteria</taxon>
        <taxon>Pseudomonadati</taxon>
        <taxon>Pseudomonadota</taxon>
        <taxon>Alphaproteobacteria</taxon>
        <taxon>Hyphomicrobiales</taxon>
        <taxon>Chelatococcaceae</taxon>
        <taxon>Chelatococcus</taxon>
    </lineage>
</organism>
<reference evidence="3" key="2">
    <citation type="submission" date="2020-09" db="EMBL/GenBank/DDBJ databases">
        <authorList>
            <person name="Sun Q."/>
            <person name="Zhou Y."/>
        </authorList>
    </citation>
    <scope>NUCLEOTIDE SEQUENCE</scope>
    <source>
        <strain evidence="3">CGMCC 1.12919</strain>
    </source>
</reference>
<evidence type="ECO:0000313" key="4">
    <source>
        <dbReference type="Proteomes" id="UP000637002"/>
    </source>
</evidence>
<dbReference type="Gene3D" id="3.30.1330.30">
    <property type="match status" value="1"/>
</dbReference>
<sequence length="237" mass="25414">MAQQQRSRNEDGPERSCIVSREVRAPHEMIRFVVGPDGVLVPDLKARLPGRGAWVTGEADVVREAVRRKAFARRLKTQVTVPPTLAEDVDRLLERDALQALSFANKAGEAVCGFTKVETAIGKGHVVMMLHAREAAADGVRKLEQAVRRRGDAAVERIIIAHAFAGDDLGLALGAPHVIHAALIAGPASTGFLARWRRLSCFRGPRPAESAGGAVRPSAPEADELHPSQRSASGHDG</sequence>
<dbReference type="SUPFAM" id="SSF55315">
    <property type="entry name" value="L30e-like"/>
    <property type="match status" value="1"/>
</dbReference>
<evidence type="ECO:0000256" key="1">
    <source>
        <dbReference type="SAM" id="MobiDB-lite"/>
    </source>
</evidence>
<protein>
    <submittedName>
        <fullName evidence="3">DNA-binding protein</fullName>
    </submittedName>
</protein>
<dbReference type="EMBL" id="BMGG01000001">
    <property type="protein sequence ID" value="GGC52203.1"/>
    <property type="molecule type" value="Genomic_DNA"/>
</dbReference>
<dbReference type="PANTHER" id="PTHR34215:SF1">
    <property type="entry name" value="YLXR DOMAIN-CONTAINING PROTEIN"/>
    <property type="match status" value="1"/>
</dbReference>
<evidence type="ECO:0000259" key="2">
    <source>
        <dbReference type="Pfam" id="PF04296"/>
    </source>
</evidence>
<gene>
    <name evidence="3" type="ORF">GCM10010994_09180</name>
</gene>
<evidence type="ECO:0000313" key="3">
    <source>
        <dbReference type="EMBL" id="GGC52203.1"/>
    </source>
</evidence>
<name>A0A916X904_9HYPH</name>
<dbReference type="InterPro" id="IPR029064">
    <property type="entry name" value="Ribosomal_eL30-like_sf"/>
</dbReference>
<dbReference type="Pfam" id="PF04296">
    <property type="entry name" value="YlxR"/>
    <property type="match status" value="1"/>
</dbReference>
<dbReference type="InterPro" id="IPR037465">
    <property type="entry name" value="YlxR"/>
</dbReference>
<reference evidence="3" key="1">
    <citation type="journal article" date="2014" name="Int. J. Syst. Evol. Microbiol.">
        <title>Complete genome sequence of Corynebacterium casei LMG S-19264T (=DSM 44701T), isolated from a smear-ripened cheese.</title>
        <authorList>
            <consortium name="US DOE Joint Genome Institute (JGI-PGF)"/>
            <person name="Walter F."/>
            <person name="Albersmeier A."/>
            <person name="Kalinowski J."/>
            <person name="Ruckert C."/>
        </authorList>
    </citation>
    <scope>NUCLEOTIDE SEQUENCE</scope>
    <source>
        <strain evidence="3">CGMCC 1.12919</strain>
    </source>
</reference>
<accession>A0A916X904</accession>